<dbReference type="InterPro" id="IPR019378">
    <property type="entry name" value="GDP-Fuc_O-FucTrfase"/>
</dbReference>
<evidence type="ECO:0000256" key="8">
    <source>
        <dbReference type="ARBA" id="ARBA00022989"/>
    </source>
</evidence>
<proteinExistence type="inferred from homology"/>
<comment type="subcellular location">
    <subcellularLocation>
        <location evidence="1">Membrane</location>
        <topology evidence="1">Single-pass type II membrane protein</topology>
    </subcellularLocation>
</comment>
<dbReference type="Pfam" id="PF10250">
    <property type="entry name" value="O-FucT"/>
    <property type="match status" value="1"/>
</dbReference>
<dbReference type="GO" id="GO:0016020">
    <property type="term" value="C:membrane"/>
    <property type="evidence" value="ECO:0007669"/>
    <property type="project" value="UniProtKB-SubCell"/>
</dbReference>
<keyword evidence="8 14" id="KW-1133">Transmembrane helix</keyword>
<gene>
    <name evidence="15" type="ORF">COLO4_27792</name>
</gene>
<keyword evidence="12" id="KW-0119">Carbohydrate metabolism</keyword>
<evidence type="ECO:0000256" key="11">
    <source>
        <dbReference type="ARBA" id="ARBA00023253"/>
    </source>
</evidence>
<feature type="non-terminal residue" evidence="15">
    <location>
        <position position="1"/>
    </location>
</feature>
<dbReference type="EMBL" id="AWUE01019688">
    <property type="protein sequence ID" value="OMO72177.1"/>
    <property type="molecule type" value="Genomic_DNA"/>
</dbReference>
<organism evidence="15 16">
    <name type="scientific">Corchorus olitorius</name>
    <dbReference type="NCBI Taxonomy" id="93759"/>
    <lineage>
        <taxon>Eukaryota</taxon>
        <taxon>Viridiplantae</taxon>
        <taxon>Streptophyta</taxon>
        <taxon>Embryophyta</taxon>
        <taxon>Tracheophyta</taxon>
        <taxon>Spermatophyta</taxon>
        <taxon>Magnoliopsida</taxon>
        <taxon>eudicotyledons</taxon>
        <taxon>Gunneridae</taxon>
        <taxon>Pentapetalae</taxon>
        <taxon>rosids</taxon>
        <taxon>malvids</taxon>
        <taxon>Malvales</taxon>
        <taxon>Malvaceae</taxon>
        <taxon>Grewioideae</taxon>
        <taxon>Apeibeae</taxon>
        <taxon>Corchorus</taxon>
    </lineage>
</organism>
<dbReference type="Proteomes" id="UP000187203">
    <property type="component" value="Unassembled WGS sequence"/>
</dbReference>
<evidence type="ECO:0000256" key="3">
    <source>
        <dbReference type="ARBA" id="ARBA00007737"/>
    </source>
</evidence>
<keyword evidence="9 14" id="KW-0472">Membrane</keyword>
<evidence type="ECO:0000256" key="14">
    <source>
        <dbReference type="SAM" id="Phobius"/>
    </source>
</evidence>
<keyword evidence="16" id="KW-1185">Reference proteome</keyword>
<reference evidence="16" key="1">
    <citation type="submission" date="2013-09" db="EMBL/GenBank/DDBJ databases">
        <title>Corchorus olitorius genome sequencing.</title>
        <authorList>
            <person name="Alam M."/>
            <person name="Haque M.S."/>
            <person name="Islam M.S."/>
            <person name="Emdad E.M."/>
            <person name="Islam M.M."/>
            <person name="Ahmed B."/>
            <person name="Halim A."/>
            <person name="Hossen Q.M.M."/>
            <person name="Hossain M.Z."/>
            <person name="Ahmed R."/>
            <person name="Khan M.M."/>
            <person name="Islam R."/>
            <person name="Rashid M.M."/>
            <person name="Khan S.A."/>
            <person name="Rahman M.S."/>
            <person name="Alam M."/>
            <person name="Yahiya A.S."/>
            <person name="Khan M.S."/>
            <person name="Azam M.S."/>
            <person name="Haque T."/>
            <person name="Lashkar M.Z.H."/>
            <person name="Akhand A.I."/>
            <person name="Morshed G."/>
            <person name="Roy S."/>
            <person name="Uddin K.S."/>
            <person name="Rabeya T."/>
            <person name="Hossain A.S."/>
            <person name="Chowdhury A."/>
            <person name="Snigdha A.R."/>
            <person name="Mortoza M.S."/>
            <person name="Matin S.A."/>
            <person name="Hoque S.M.E."/>
            <person name="Islam M.K."/>
            <person name="Roy D.K."/>
            <person name="Haider R."/>
            <person name="Moosa M.M."/>
            <person name="Elias S.M."/>
            <person name="Hasan A.M."/>
            <person name="Jahan S."/>
            <person name="Shafiuddin M."/>
            <person name="Mahmood N."/>
            <person name="Shommy N.S."/>
        </authorList>
    </citation>
    <scope>NUCLEOTIDE SEQUENCE [LARGE SCALE GENOMIC DNA]</scope>
    <source>
        <strain evidence="16">cv. O-4</strain>
    </source>
</reference>
<evidence type="ECO:0000256" key="9">
    <source>
        <dbReference type="ARBA" id="ARBA00023136"/>
    </source>
</evidence>
<dbReference type="PANTHER" id="PTHR31741:SF3">
    <property type="entry name" value="O-FUCOSYLTRANSFERASE FAMILY PROTEIN"/>
    <property type="match status" value="1"/>
</dbReference>
<evidence type="ECO:0000256" key="10">
    <source>
        <dbReference type="ARBA" id="ARBA00023180"/>
    </source>
</evidence>
<sequence>VRKEVVLQPWELRPFLNHADQMAALDYIVAIESDIFIPTYGGNMAKAVEGHRRYLGFKTTIILEREGALIKSIDDYRNGILDWDEFSLLVKRIHEDRDGKPTRRKENPDKPRYEDFFYSNPQECFATHQQPLEDTFLTIAVLILLVIFCVFLFLSFLL</sequence>
<comment type="similarity">
    <text evidence="3">Belongs to the glycosyltransferase GT106 family.</text>
</comment>
<evidence type="ECO:0000256" key="6">
    <source>
        <dbReference type="ARBA" id="ARBA00022692"/>
    </source>
</evidence>
<keyword evidence="10" id="KW-0325">Glycoprotein</keyword>
<evidence type="ECO:0000256" key="4">
    <source>
        <dbReference type="ARBA" id="ARBA00022676"/>
    </source>
</evidence>
<evidence type="ECO:0000313" key="15">
    <source>
        <dbReference type="EMBL" id="OMO72177.1"/>
    </source>
</evidence>
<accession>A0A1R3HP27</accession>
<keyword evidence="6 14" id="KW-0812">Transmembrane</keyword>
<comment type="caution">
    <text evidence="15">The sequence shown here is derived from an EMBL/GenBank/DDBJ whole genome shotgun (WGS) entry which is preliminary data.</text>
</comment>
<comment type="pathway">
    <text evidence="2">Glycan metabolism.</text>
</comment>
<dbReference type="GO" id="GO:0005737">
    <property type="term" value="C:cytoplasm"/>
    <property type="evidence" value="ECO:0007669"/>
    <property type="project" value="TreeGrafter"/>
</dbReference>
<evidence type="ECO:0000256" key="7">
    <source>
        <dbReference type="ARBA" id="ARBA00022968"/>
    </source>
</evidence>
<dbReference type="OrthoDB" id="1690202at2759"/>
<feature type="transmembrane region" description="Helical" evidence="14">
    <location>
        <begin position="136"/>
        <end position="157"/>
    </location>
</feature>
<keyword evidence="11" id="KW-0294">Fucose metabolism</keyword>
<evidence type="ECO:0000256" key="13">
    <source>
        <dbReference type="ARBA" id="ARBA00030350"/>
    </source>
</evidence>
<keyword evidence="5" id="KW-0808">Transferase</keyword>
<evidence type="ECO:0000313" key="16">
    <source>
        <dbReference type="Proteomes" id="UP000187203"/>
    </source>
</evidence>
<dbReference type="STRING" id="93759.A0A1R3HP27"/>
<evidence type="ECO:0000256" key="1">
    <source>
        <dbReference type="ARBA" id="ARBA00004606"/>
    </source>
</evidence>
<keyword evidence="4" id="KW-0328">Glycosyltransferase</keyword>
<dbReference type="PANTHER" id="PTHR31741">
    <property type="entry name" value="OS02G0726500 PROTEIN-RELATED"/>
    <property type="match status" value="1"/>
</dbReference>
<evidence type="ECO:0000256" key="12">
    <source>
        <dbReference type="ARBA" id="ARBA00023277"/>
    </source>
</evidence>
<evidence type="ECO:0000256" key="2">
    <source>
        <dbReference type="ARBA" id="ARBA00004881"/>
    </source>
</evidence>
<protein>
    <recommendedName>
        <fullName evidence="13">O-fucosyltransferase family protein</fullName>
    </recommendedName>
</protein>
<name>A0A1R3HP27_9ROSI</name>
<dbReference type="GO" id="GO:0006004">
    <property type="term" value="P:fucose metabolic process"/>
    <property type="evidence" value="ECO:0007669"/>
    <property type="project" value="UniProtKB-KW"/>
</dbReference>
<dbReference type="GO" id="GO:0016757">
    <property type="term" value="F:glycosyltransferase activity"/>
    <property type="evidence" value="ECO:0007669"/>
    <property type="project" value="UniProtKB-KW"/>
</dbReference>
<dbReference type="AlphaFoldDB" id="A0A1R3HP27"/>
<evidence type="ECO:0000256" key="5">
    <source>
        <dbReference type="ARBA" id="ARBA00022679"/>
    </source>
</evidence>
<keyword evidence="7" id="KW-0735">Signal-anchor</keyword>